<organism evidence="2 3">
    <name type="scientific">Oceanobacillus luteolus</name>
    <dbReference type="NCBI Taxonomy" id="1274358"/>
    <lineage>
        <taxon>Bacteria</taxon>
        <taxon>Bacillati</taxon>
        <taxon>Bacillota</taxon>
        <taxon>Bacilli</taxon>
        <taxon>Bacillales</taxon>
        <taxon>Bacillaceae</taxon>
        <taxon>Oceanobacillus</taxon>
    </lineage>
</organism>
<dbReference type="Pfam" id="PF13560">
    <property type="entry name" value="HTH_31"/>
    <property type="match status" value="1"/>
</dbReference>
<dbReference type="EMBL" id="JBHUDE010000104">
    <property type="protein sequence ID" value="MFD1608493.1"/>
    <property type="molecule type" value="Genomic_DNA"/>
</dbReference>
<proteinExistence type="predicted"/>
<feature type="domain" description="HTH cro/C1-type" evidence="1">
    <location>
        <begin position="22"/>
        <end position="77"/>
    </location>
</feature>
<comment type="caution">
    <text evidence="2">The sequence shown here is derived from an EMBL/GenBank/DDBJ whole genome shotgun (WGS) entry which is preliminary data.</text>
</comment>
<dbReference type="Proteomes" id="UP001597221">
    <property type="component" value="Unassembled WGS sequence"/>
</dbReference>
<evidence type="ECO:0000259" key="1">
    <source>
        <dbReference type="PROSITE" id="PS50943"/>
    </source>
</evidence>
<evidence type="ECO:0000313" key="3">
    <source>
        <dbReference type="Proteomes" id="UP001597221"/>
    </source>
</evidence>
<sequence>MNQLEGRLAKIEKAVNNFGGLVYEFRVENALSLQDMAEVVSLSASYLWRIENARRKPDLDVRVRILTSGMNWSTVDIHLYLEQIIARESANIEPC</sequence>
<gene>
    <name evidence="2" type="ORF">ACFSBH_12725</name>
</gene>
<keyword evidence="3" id="KW-1185">Reference proteome</keyword>
<protein>
    <submittedName>
        <fullName evidence="2">Helix-turn-helix domain-containing protein</fullName>
    </submittedName>
</protein>
<reference evidence="3" key="1">
    <citation type="journal article" date="2019" name="Int. J. Syst. Evol. Microbiol.">
        <title>The Global Catalogue of Microorganisms (GCM) 10K type strain sequencing project: providing services to taxonomists for standard genome sequencing and annotation.</title>
        <authorList>
            <consortium name="The Broad Institute Genomics Platform"/>
            <consortium name="The Broad Institute Genome Sequencing Center for Infectious Disease"/>
            <person name="Wu L."/>
            <person name="Ma J."/>
        </authorList>
    </citation>
    <scope>NUCLEOTIDE SEQUENCE [LARGE SCALE GENOMIC DNA]</scope>
    <source>
        <strain evidence="3">CGMCC 1.12376</strain>
    </source>
</reference>
<dbReference type="InterPro" id="IPR010982">
    <property type="entry name" value="Lambda_DNA-bd_dom_sf"/>
</dbReference>
<dbReference type="InterPro" id="IPR001387">
    <property type="entry name" value="Cro/C1-type_HTH"/>
</dbReference>
<dbReference type="SUPFAM" id="SSF47413">
    <property type="entry name" value="lambda repressor-like DNA-binding domains"/>
    <property type="match status" value="1"/>
</dbReference>
<evidence type="ECO:0000313" key="2">
    <source>
        <dbReference type="EMBL" id="MFD1608493.1"/>
    </source>
</evidence>
<dbReference type="Gene3D" id="1.10.260.40">
    <property type="entry name" value="lambda repressor-like DNA-binding domains"/>
    <property type="match status" value="1"/>
</dbReference>
<dbReference type="PROSITE" id="PS50943">
    <property type="entry name" value="HTH_CROC1"/>
    <property type="match status" value="1"/>
</dbReference>
<dbReference type="CDD" id="cd00093">
    <property type="entry name" value="HTH_XRE"/>
    <property type="match status" value="1"/>
</dbReference>
<accession>A0ABW4HSX2</accession>
<name>A0ABW4HSX2_9BACI</name>
<dbReference type="RefSeq" id="WP_379597839.1">
    <property type="nucleotide sequence ID" value="NZ_JBHUDE010000104.1"/>
</dbReference>